<dbReference type="PANTHER" id="PTHR10695">
    <property type="entry name" value="DEPHOSPHO-COA KINASE-RELATED"/>
    <property type="match status" value="1"/>
</dbReference>
<dbReference type="GO" id="GO:0005524">
    <property type="term" value="F:ATP binding"/>
    <property type="evidence" value="ECO:0007669"/>
    <property type="project" value="UniProtKB-UniRule"/>
</dbReference>
<dbReference type="STRING" id="626523.GCWU000342_00980"/>
<comment type="subcellular location">
    <subcellularLocation>
        <location evidence="3">Cytoplasm</location>
    </subcellularLocation>
</comment>
<dbReference type="Proteomes" id="UP000003494">
    <property type="component" value="Unassembled WGS sequence"/>
</dbReference>
<comment type="similarity">
    <text evidence="3">Belongs to the CoaE family.</text>
</comment>
<dbReference type="Pfam" id="PF01121">
    <property type="entry name" value="CoaE"/>
    <property type="match status" value="1"/>
</dbReference>
<comment type="catalytic activity">
    <reaction evidence="3">
        <text>3'-dephospho-CoA + ATP = ADP + CoA + H(+)</text>
        <dbReference type="Rhea" id="RHEA:18245"/>
        <dbReference type="ChEBI" id="CHEBI:15378"/>
        <dbReference type="ChEBI" id="CHEBI:30616"/>
        <dbReference type="ChEBI" id="CHEBI:57287"/>
        <dbReference type="ChEBI" id="CHEBI:57328"/>
        <dbReference type="ChEBI" id="CHEBI:456216"/>
        <dbReference type="EC" id="2.7.1.24"/>
    </reaction>
</comment>
<dbReference type="EMBL" id="ACIP02000002">
    <property type="protein sequence ID" value="EEP28172.1"/>
    <property type="molecule type" value="Genomic_DNA"/>
</dbReference>
<evidence type="ECO:0000256" key="3">
    <source>
        <dbReference type="HAMAP-Rule" id="MF_00376"/>
    </source>
</evidence>
<dbReference type="SUPFAM" id="SSF52540">
    <property type="entry name" value="P-loop containing nucleoside triphosphate hydrolases"/>
    <property type="match status" value="1"/>
</dbReference>
<organism evidence="5 6">
    <name type="scientific">Shuttleworthella satelles DSM 14600</name>
    <dbReference type="NCBI Taxonomy" id="626523"/>
    <lineage>
        <taxon>Bacteria</taxon>
        <taxon>Bacillati</taxon>
        <taxon>Bacillota</taxon>
        <taxon>Clostridia</taxon>
        <taxon>Lachnospirales</taxon>
        <taxon>Lachnospiraceae</taxon>
        <taxon>Shuttleworthella</taxon>
    </lineage>
</organism>
<protein>
    <recommendedName>
        <fullName evidence="3 4">Dephospho-CoA kinase</fullName>
        <ecNumber evidence="3 4">2.7.1.24</ecNumber>
    </recommendedName>
    <alternativeName>
        <fullName evidence="3">Dephosphocoenzyme A kinase</fullName>
    </alternativeName>
</protein>
<keyword evidence="3 5" id="KW-0808">Transferase</keyword>
<dbReference type="AlphaFoldDB" id="C4GAM9"/>
<feature type="binding site" evidence="3">
    <location>
        <begin position="11"/>
        <end position="16"/>
    </location>
    <ligand>
        <name>ATP</name>
        <dbReference type="ChEBI" id="CHEBI:30616"/>
    </ligand>
</feature>
<name>C4GAM9_9FIRM</name>
<dbReference type="HOGENOM" id="CLU_057180_2_0_9"/>
<keyword evidence="3" id="KW-0963">Cytoplasm</keyword>
<dbReference type="CDD" id="cd02022">
    <property type="entry name" value="DPCK"/>
    <property type="match status" value="1"/>
</dbReference>
<dbReference type="GO" id="GO:0004140">
    <property type="term" value="F:dephospho-CoA kinase activity"/>
    <property type="evidence" value="ECO:0007669"/>
    <property type="project" value="UniProtKB-UniRule"/>
</dbReference>
<keyword evidence="6" id="KW-1185">Reference proteome</keyword>
<dbReference type="UniPathway" id="UPA00241">
    <property type="reaction ID" value="UER00356"/>
</dbReference>
<keyword evidence="3 5" id="KW-0418">Kinase</keyword>
<sequence length="200" mass="22676">MKVIGVTGGVGAGKSLLLAYLEEKYGACVVRTDELAQELIRPGTDLHGSLQELFRGKNAFDPEGGLIRTRAAELIFKDPTLRARMNDLIHPAVKTELIRQIADRKKEGRTPYFVVEAALLIEDGYKKICDELWYIYADENRRRDRLRKSRGYSDEKINAIFASQLSEELFRRNCTHVIDNSGSVEESYRQIRSILGDGII</sequence>
<dbReference type="InterPro" id="IPR001977">
    <property type="entry name" value="Depp_CoAkinase"/>
</dbReference>
<evidence type="ECO:0000256" key="1">
    <source>
        <dbReference type="ARBA" id="ARBA00022741"/>
    </source>
</evidence>
<evidence type="ECO:0000256" key="2">
    <source>
        <dbReference type="ARBA" id="ARBA00022840"/>
    </source>
</evidence>
<proteinExistence type="inferred from homology"/>
<accession>C4GAM9</accession>
<keyword evidence="2 3" id="KW-0067">ATP-binding</keyword>
<dbReference type="GO" id="GO:0015937">
    <property type="term" value="P:coenzyme A biosynthetic process"/>
    <property type="evidence" value="ECO:0007669"/>
    <property type="project" value="UniProtKB-UniRule"/>
</dbReference>
<comment type="caution">
    <text evidence="5">The sequence shown here is derived from an EMBL/GenBank/DDBJ whole genome shotgun (WGS) entry which is preliminary data.</text>
</comment>
<dbReference type="GO" id="GO:0005737">
    <property type="term" value="C:cytoplasm"/>
    <property type="evidence" value="ECO:0007669"/>
    <property type="project" value="UniProtKB-SubCell"/>
</dbReference>
<dbReference type="NCBIfam" id="TIGR00152">
    <property type="entry name" value="dephospho-CoA kinase"/>
    <property type="match status" value="1"/>
</dbReference>
<gene>
    <name evidence="3 5" type="primary">coaE</name>
    <name evidence="5" type="ORF">GCWU000342_00980</name>
</gene>
<keyword evidence="1 3" id="KW-0547">Nucleotide-binding</keyword>
<dbReference type="EC" id="2.7.1.24" evidence="3 4"/>
<dbReference type="HAMAP" id="MF_00376">
    <property type="entry name" value="Dephospho_CoA_kinase"/>
    <property type="match status" value="1"/>
</dbReference>
<reference evidence="5" key="1">
    <citation type="submission" date="2009-04" db="EMBL/GenBank/DDBJ databases">
        <authorList>
            <person name="Weinstock G."/>
            <person name="Sodergren E."/>
            <person name="Clifton S."/>
            <person name="Fulton L."/>
            <person name="Fulton B."/>
            <person name="Courtney L."/>
            <person name="Fronick C."/>
            <person name="Harrison M."/>
            <person name="Strong C."/>
            <person name="Farmer C."/>
            <person name="Delahaunty K."/>
            <person name="Markovic C."/>
            <person name="Hall O."/>
            <person name="Minx P."/>
            <person name="Tomlinson C."/>
            <person name="Mitreva M."/>
            <person name="Nelson J."/>
            <person name="Hou S."/>
            <person name="Wollam A."/>
            <person name="Pepin K.H."/>
            <person name="Johnson M."/>
            <person name="Bhonagiri V."/>
            <person name="Nash W.E."/>
            <person name="Warren W."/>
            <person name="Chinwalla A."/>
            <person name="Mardis E.R."/>
            <person name="Wilson R.K."/>
        </authorList>
    </citation>
    <scope>NUCLEOTIDE SEQUENCE [LARGE SCALE GENOMIC DNA]</scope>
    <source>
        <strain evidence="5">DSM 14600</strain>
    </source>
</reference>
<comment type="function">
    <text evidence="3">Catalyzes the phosphorylation of the 3'-hydroxyl group of dephosphocoenzyme A to form coenzyme A.</text>
</comment>
<dbReference type="InterPro" id="IPR027417">
    <property type="entry name" value="P-loop_NTPase"/>
</dbReference>
<dbReference type="PANTHER" id="PTHR10695:SF46">
    <property type="entry name" value="BIFUNCTIONAL COENZYME A SYNTHASE-RELATED"/>
    <property type="match status" value="1"/>
</dbReference>
<evidence type="ECO:0000313" key="5">
    <source>
        <dbReference type="EMBL" id="EEP28172.1"/>
    </source>
</evidence>
<keyword evidence="3" id="KW-0173">Coenzyme A biosynthesis</keyword>
<evidence type="ECO:0000256" key="4">
    <source>
        <dbReference type="NCBIfam" id="TIGR00152"/>
    </source>
</evidence>
<dbReference type="PROSITE" id="PS51219">
    <property type="entry name" value="DPCK"/>
    <property type="match status" value="1"/>
</dbReference>
<dbReference type="Gene3D" id="3.40.50.300">
    <property type="entry name" value="P-loop containing nucleotide triphosphate hydrolases"/>
    <property type="match status" value="1"/>
</dbReference>
<evidence type="ECO:0000313" key="6">
    <source>
        <dbReference type="Proteomes" id="UP000003494"/>
    </source>
</evidence>
<dbReference type="eggNOG" id="COG0237">
    <property type="taxonomic scope" value="Bacteria"/>
</dbReference>
<comment type="pathway">
    <text evidence="3">Cofactor biosynthesis; coenzyme A biosynthesis; CoA from (R)-pantothenate: step 5/5.</text>
</comment>